<dbReference type="InterPro" id="IPR002123">
    <property type="entry name" value="Plipid/glycerol_acylTrfase"/>
</dbReference>
<evidence type="ECO:0000259" key="5">
    <source>
        <dbReference type="SMART" id="SM00563"/>
    </source>
</evidence>
<dbReference type="PANTHER" id="PTHR10434:SF40">
    <property type="entry name" value="1-ACYL-SN-GLYCEROL-3-PHOSPHATE ACYLTRANSFERASE"/>
    <property type="match status" value="1"/>
</dbReference>
<dbReference type="EMBL" id="JAERQM010000003">
    <property type="protein sequence ID" value="MBU8544515.1"/>
    <property type="molecule type" value="Genomic_DNA"/>
</dbReference>
<keyword evidence="2" id="KW-0808">Transferase</keyword>
<evidence type="ECO:0000256" key="1">
    <source>
        <dbReference type="ARBA" id="ARBA00005189"/>
    </source>
</evidence>
<evidence type="ECO:0000313" key="6">
    <source>
        <dbReference type="EMBL" id="MBU8544515.1"/>
    </source>
</evidence>
<evidence type="ECO:0000256" key="3">
    <source>
        <dbReference type="ARBA" id="ARBA00023315"/>
    </source>
</evidence>
<keyword evidence="3 6" id="KW-0012">Acyltransferase</keyword>
<protein>
    <submittedName>
        <fullName evidence="6">1-acyl-sn-glycerol-3-phosphate acyltransferase</fullName>
    </submittedName>
</protein>
<evidence type="ECO:0000256" key="4">
    <source>
        <dbReference type="SAM" id="Phobius"/>
    </source>
</evidence>
<sequence>MIWLRSLAFNILFFGITAVVSLLAVPALFMPRFAAMGVTRFWAWLVVGALRFTVGVRVEIRGWENLPPGGVVIAAKHQSAFDTIIWLSLLPDPAYVMKKELLAIPLYGWHARKAGMIPVDREGGGVALRNMLRAATTAVAAGRQVVIFPEGTRTAVGDRVAYQPGVVAIAAGTGAPVVPVATDSGRVWGRRHFLKRPGVIRISVLPPLPPKLNRAAMLTALETQIEGETDRLMAEPQHGAPAG</sequence>
<keyword evidence="4" id="KW-0472">Membrane</keyword>
<gene>
    <name evidence="6" type="ORF">JJQ90_12415</name>
</gene>
<dbReference type="GO" id="GO:0016746">
    <property type="term" value="F:acyltransferase activity"/>
    <property type="evidence" value="ECO:0007669"/>
    <property type="project" value="UniProtKB-KW"/>
</dbReference>
<name>A0ABS6H748_9PROT</name>
<feature type="domain" description="Phospholipid/glycerol acyltransferase" evidence="5">
    <location>
        <begin position="71"/>
        <end position="185"/>
    </location>
</feature>
<evidence type="ECO:0000256" key="2">
    <source>
        <dbReference type="ARBA" id="ARBA00022679"/>
    </source>
</evidence>
<accession>A0ABS6H748</accession>
<dbReference type="SMART" id="SM00563">
    <property type="entry name" value="PlsC"/>
    <property type="match status" value="1"/>
</dbReference>
<dbReference type="Proteomes" id="UP000689967">
    <property type="component" value="Unassembled WGS sequence"/>
</dbReference>
<feature type="transmembrane region" description="Helical" evidence="4">
    <location>
        <begin position="7"/>
        <end position="29"/>
    </location>
</feature>
<comment type="caution">
    <text evidence="6">The sequence shown here is derived from an EMBL/GenBank/DDBJ whole genome shotgun (WGS) entry which is preliminary data.</text>
</comment>
<dbReference type="RefSeq" id="WP_216875816.1">
    <property type="nucleotide sequence ID" value="NZ_JAERQM010000003.1"/>
</dbReference>
<keyword evidence="4" id="KW-0812">Transmembrane</keyword>
<proteinExistence type="predicted"/>
<reference evidence="6 7" key="1">
    <citation type="submission" date="2021-01" db="EMBL/GenBank/DDBJ databases">
        <title>Roseomonas sp. nov, a bacterium isolated from an oil production mixture in Yumen Oilfield.</title>
        <authorList>
            <person name="Wu D."/>
        </authorList>
    </citation>
    <scope>NUCLEOTIDE SEQUENCE [LARGE SCALE GENOMIC DNA]</scope>
    <source>
        <strain evidence="6 7">ROY-5-3</strain>
    </source>
</reference>
<keyword evidence="7" id="KW-1185">Reference proteome</keyword>
<dbReference type="CDD" id="cd07989">
    <property type="entry name" value="LPLAT_AGPAT-like"/>
    <property type="match status" value="1"/>
</dbReference>
<evidence type="ECO:0000313" key="7">
    <source>
        <dbReference type="Proteomes" id="UP000689967"/>
    </source>
</evidence>
<comment type="pathway">
    <text evidence="1">Lipid metabolism.</text>
</comment>
<organism evidence="6 7">
    <name type="scientific">Falsiroseomonas oleicola</name>
    <dbReference type="NCBI Taxonomy" id="2801474"/>
    <lineage>
        <taxon>Bacteria</taxon>
        <taxon>Pseudomonadati</taxon>
        <taxon>Pseudomonadota</taxon>
        <taxon>Alphaproteobacteria</taxon>
        <taxon>Acetobacterales</taxon>
        <taxon>Roseomonadaceae</taxon>
        <taxon>Falsiroseomonas</taxon>
    </lineage>
</organism>
<keyword evidence="4" id="KW-1133">Transmembrane helix</keyword>
<dbReference type="PANTHER" id="PTHR10434">
    <property type="entry name" value="1-ACYL-SN-GLYCEROL-3-PHOSPHATE ACYLTRANSFERASE"/>
    <property type="match status" value="1"/>
</dbReference>
<dbReference type="Pfam" id="PF01553">
    <property type="entry name" value="Acyltransferase"/>
    <property type="match status" value="1"/>
</dbReference>